<organism evidence="1 2">
    <name type="scientific">Gossypium barbadense</name>
    <name type="common">Sea Island cotton</name>
    <name type="synonym">Hibiscus barbadensis</name>
    <dbReference type="NCBI Taxonomy" id="3634"/>
    <lineage>
        <taxon>Eukaryota</taxon>
        <taxon>Viridiplantae</taxon>
        <taxon>Streptophyta</taxon>
        <taxon>Embryophyta</taxon>
        <taxon>Tracheophyta</taxon>
        <taxon>Spermatophyta</taxon>
        <taxon>Magnoliopsida</taxon>
        <taxon>eudicotyledons</taxon>
        <taxon>Gunneridae</taxon>
        <taxon>Pentapetalae</taxon>
        <taxon>rosids</taxon>
        <taxon>malvids</taxon>
        <taxon>Malvales</taxon>
        <taxon>Malvaceae</taxon>
        <taxon>Malvoideae</taxon>
        <taxon>Gossypium</taxon>
    </lineage>
</organism>
<reference evidence="1 2" key="1">
    <citation type="submission" date="2015-01" db="EMBL/GenBank/DDBJ databases">
        <title>Genome of allotetraploid Gossypium barbadense reveals genomic plasticity and fiber elongation in cotton evolution.</title>
        <authorList>
            <person name="Chen X."/>
            <person name="Liu X."/>
            <person name="Zhao B."/>
            <person name="Zheng H."/>
            <person name="Hu Y."/>
            <person name="Lu G."/>
            <person name="Yang C."/>
            <person name="Chen J."/>
            <person name="Shan C."/>
            <person name="Zhang L."/>
            <person name="Zhou Y."/>
            <person name="Wang L."/>
            <person name="Guo W."/>
            <person name="Bai Y."/>
            <person name="Ruan J."/>
            <person name="Shangguan X."/>
            <person name="Mao Y."/>
            <person name="Jiang J."/>
            <person name="Zhu Y."/>
            <person name="Lei J."/>
            <person name="Kang H."/>
            <person name="Chen S."/>
            <person name="He X."/>
            <person name="Wang R."/>
            <person name="Wang Y."/>
            <person name="Chen J."/>
            <person name="Wang L."/>
            <person name="Yu S."/>
            <person name="Wang B."/>
            <person name="Wei J."/>
            <person name="Song S."/>
            <person name="Lu X."/>
            <person name="Gao Z."/>
            <person name="Gu W."/>
            <person name="Deng X."/>
            <person name="Ma D."/>
            <person name="Wang S."/>
            <person name="Liang W."/>
            <person name="Fang L."/>
            <person name="Cai C."/>
            <person name="Zhu X."/>
            <person name="Zhou B."/>
            <person name="Zhang Y."/>
            <person name="Chen Z."/>
            <person name="Xu S."/>
            <person name="Zhu R."/>
            <person name="Wang S."/>
            <person name="Zhang T."/>
            <person name="Zhao G."/>
        </authorList>
    </citation>
    <scope>NUCLEOTIDE SEQUENCE [LARGE SCALE GENOMIC DNA]</scope>
    <source>
        <strain evidence="2">cv. Xinhai21</strain>
        <tissue evidence="1">Leaf</tissue>
    </source>
</reference>
<evidence type="ECO:0000313" key="1">
    <source>
        <dbReference type="EMBL" id="PPR91337.1"/>
    </source>
</evidence>
<proteinExistence type="predicted"/>
<protein>
    <submittedName>
        <fullName evidence="1">Uncharacterized protein</fullName>
    </submittedName>
</protein>
<gene>
    <name evidence="1" type="ORF">GOBAR_AA29351</name>
</gene>
<dbReference type="Proteomes" id="UP000239757">
    <property type="component" value="Unassembled WGS sequence"/>
</dbReference>
<evidence type="ECO:0000313" key="2">
    <source>
        <dbReference type="Proteomes" id="UP000239757"/>
    </source>
</evidence>
<dbReference type="EMBL" id="KZ667364">
    <property type="protein sequence ID" value="PPR91337.1"/>
    <property type="molecule type" value="Genomic_DNA"/>
</dbReference>
<sequence>MMYTGHKGKIGVGGCVVERKRGKGIGVTAVKGKRGMTREAEDDGEGLVMVVQQEGKVVWLCKGGGWWKGRRERGGKSVCWLKVKGQEIGGS</sequence>
<accession>A0A2P5WJQ9</accession>
<name>A0A2P5WJQ9_GOSBA</name>
<dbReference type="AlphaFoldDB" id="A0A2P5WJQ9"/>